<proteinExistence type="predicted"/>
<comment type="caution">
    <text evidence="2">The sequence shown here is derived from an EMBL/GenBank/DDBJ whole genome shotgun (WGS) entry which is preliminary data.</text>
</comment>
<sequence length="207" mass="22495">MKKVFLFLFLGISFTGLLVFAGKTLASEGTIELESVTGAPYRCFAASIRMQNLEYRIPMTCINLIYPADENIFNYILWATPSAGGNPLKLGALGLGRGEYKTKTSFSSLFVTTESNKDTKTPSGRVVMRGDIDEITFLKEATTPTPETEAGEEITAGEEEGQIEEAPTQELTTRQKLGIALRRAGIAALFALVALIGLIFVITRSRG</sequence>
<reference evidence="2 3" key="1">
    <citation type="journal article" date="2016" name="Nat. Commun.">
        <title>Thousands of microbial genomes shed light on interconnected biogeochemical processes in an aquifer system.</title>
        <authorList>
            <person name="Anantharaman K."/>
            <person name="Brown C.T."/>
            <person name="Hug L.A."/>
            <person name="Sharon I."/>
            <person name="Castelle C.J."/>
            <person name="Probst A.J."/>
            <person name="Thomas B.C."/>
            <person name="Singh A."/>
            <person name="Wilkins M.J."/>
            <person name="Karaoz U."/>
            <person name="Brodie E.L."/>
            <person name="Williams K.H."/>
            <person name="Hubbard S.S."/>
            <person name="Banfield J.F."/>
        </authorList>
    </citation>
    <scope>NUCLEOTIDE SEQUENCE [LARGE SCALE GENOMIC DNA]</scope>
</reference>
<gene>
    <name evidence="2" type="ORF">A2863_03960</name>
</gene>
<name>A0A1F7Y657_9BACT</name>
<evidence type="ECO:0000256" key="1">
    <source>
        <dbReference type="SAM" id="Phobius"/>
    </source>
</evidence>
<protein>
    <submittedName>
        <fullName evidence="2">Uncharacterized protein</fullName>
    </submittedName>
</protein>
<organism evidence="2 3">
    <name type="scientific">Candidatus Woesebacteria bacterium RIFCSPHIGHO2_01_FULL_38_9b</name>
    <dbReference type="NCBI Taxonomy" id="1802493"/>
    <lineage>
        <taxon>Bacteria</taxon>
        <taxon>Candidatus Woeseibacteriota</taxon>
    </lineage>
</organism>
<dbReference type="EMBL" id="MGGF01000011">
    <property type="protein sequence ID" value="OGM22005.1"/>
    <property type="molecule type" value="Genomic_DNA"/>
</dbReference>
<feature type="transmembrane region" description="Helical" evidence="1">
    <location>
        <begin position="184"/>
        <end position="203"/>
    </location>
</feature>
<keyword evidence="1" id="KW-1133">Transmembrane helix</keyword>
<evidence type="ECO:0000313" key="3">
    <source>
        <dbReference type="Proteomes" id="UP000178750"/>
    </source>
</evidence>
<accession>A0A1F7Y657</accession>
<keyword evidence="1" id="KW-0472">Membrane</keyword>
<dbReference type="AlphaFoldDB" id="A0A1F7Y657"/>
<dbReference type="Proteomes" id="UP000178750">
    <property type="component" value="Unassembled WGS sequence"/>
</dbReference>
<evidence type="ECO:0000313" key="2">
    <source>
        <dbReference type="EMBL" id="OGM22005.1"/>
    </source>
</evidence>
<keyword evidence="1" id="KW-0812">Transmembrane</keyword>